<comment type="similarity">
    <text evidence="3">Belongs to the FdhD family.</text>
</comment>
<evidence type="ECO:0000313" key="4">
    <source>
        <dbReference type="EMBL" id="EMS78181.1"/>
    </source>
</evidence>
<dbReference type="OrthoDB" id="3197277at2"/>
<dbReference type="EMBL" id="APJX01000009">
    <property type="protein sequence ID" value="EMS78181.1"/>
    <property type="molecule type" value="Genomic_DNA"/>
</dbReference>
<dbReference type="PIRSF" id="PIRSF015626">
    <property type="entry name" value="FdhD"/>
    <property type="match status" value="1"/>
</dbReference>
<organism evidence="4 5">
    <name type="scientific">Desulfotignum phosphitoxidans DSM 13687</name>
    <dbReference type="NCBI Taxonomy" id="1286635"/>
    <lineage>
        <taxon>Bacteria</taxon>
        <taxon>Pseudomonadati</taxon>
        <taxon>Thermodesulfobacteriota</taxon>
        <taxon>Desulfobacteria</taxon>
        <taxon>Desulfobacterales</taxon>
        <taxon>Desulfobacteraceae</taxon>
        <taxon>Desulfotignum</taxon>
    </lineage>
</organism>
<evidence type="ECO:0000256" key="3">
    <source>
        <dbReference type="HAMAP-Rule" id="MF_00187"/>
    </source>
</evidence>
<evidence type="ECO:0000313" key="5">
    <source>
        <dbReference type="Proteomes" id="UP000014216"/>
    </source>
</evidence>
<dbReference type="InterPro" id="IPR003786">
    <property type="entry name" value="FdhD"/>
</dbReference>
<evidence type="ECO:0000256" key="2">
    <source>
        <dbReference type="ARBA" id="ARBA00023150"/>
    </source>
</evidence>
<dbReference type="Gene3D" id="3.10.20.10">
    <property type="match status" value="1"/>
</dbReference>
<dbReference type="RefSeq" id="WP_006967590.1">
    <property type="nucleotide sequence ID" value="NZ_APJX01000009.1"/>
</dbReference>
<comment type="function">
    <text evidence="3">Required for formate dehydrogenase (FDH) activity. Acts as a sulfur carrier protein that transfers sulfur from IscS to the molybdenum cofactor prior to its insertion into FDH.</text>
</comment>
<reference evidence="4 5" key="1">
    <citation type="journal article" date="2013" name="Genome Announc.">
        <title>Draft Genome Sequence of Desulfotignum phosphitoxidans DSM 13687 Strain FiPS-3.</title>
        <authorList>
            <person name="Poehlein A."/>
            <person name="Daniel R."/>
            <person name="Simeonova D.D."/>
        </authorList>
    </citation>
    <scope>NUCLEOTIDE SEQUENCE [LARGE SCALE GENOMIC DNA]</scope>
    <source>
        <strain evidence="4 5">DSM 13687</strain>
    </source>
</reference>
<dbReference type="Pfam" id="PF02634">
    <property type="entry name" value="FdhD-NarQ"/>
    <property type="match status" value="1"/>
</dbReference>
<evidence type="ECO:0000256" key="1">
    <source>
        <dbReference type="ARBA" id="ARBA00022490"/>
    </source>
</evidence>
<dbReference type="PANTHER" id="PTHR30592:SF1">
    <property type="entry name" value="SULFUR CARRIER PROTEIN FDHD"/>
    <property type="match status" value="1"/>
</dbReference>
<protein>
    <recommendedName>
        <fullName evidence="3">Sulfur carrier protein FdhD</fullName>
    </recommendedName>
</protein>
<dbReference type="HAMAP" id="MF_00187">
    <property type="entry name" value="FdhD"/>
    <property type="match status" value="1"/>
</dbReference>
<gene>
    <name evidence="3 4" type="primary">fdhD</name>
    <name evidence="4" type="ORF">Dpo_9c00130</name>
</gene>
<keyword evidence="5" id="KW-1185">Reference proteome</keyword>
<keyword evidence="1 3" id="KW-0963">Cytoplasm</keyword>
<sequence length="263" mass="28664">MIQDKHCKIITLSDRRKEDITLELIREVPLSIRVQGKSHTVIMRTPGDEVAHVAGFCLGEGLVDSMDDFSTLGYCEQDINVVTVTLKPERVHLIPDILKRKGFISQTSCGICGKELIDDLKQNLTTLPETSKVSMEAGLHCLDSLSAHQMVLYSCHAAALFTKEGGFLSVGEDVGRHNALDKSVGKLLVQDRLDMADLLVLSSRISYELVQKAARAGISVIFSVSGPTALAVELAESIGMALVSRKKNKGLLVFCGEDRLLSD</sequence>
<dbReference type="AlphaFoldDB" id="S0G371"/>
<comment type="subcellular location">
    <subcellularLocation>
        <location evidence="3">Cytoplasm</location>
    </subcellularLocation>
</comment>
<dbReference type="SUPFAM" id="SSF53927">
    <property type="entry name" value="Cytidine deaminase-like"/>
    <property type="match status" value="1"/>
</dbReference>
<feature type="active site" description="Cysteine persulfide intermediate" evidence="3">
    <location>
        <position position="109"/>
    </location>
</feature>
<dbReference type="GO" id="GO:0005737">
    <property type="term" value="C:cytoplasm"/>
    <property type="evidence" value="ECO:0007669"/>
    <property type="project" value="UniProtKB-SubCell"/>
</dbReference>
<keyword evidence="2 3" id="KW-0501">Molybdenum cofactor biosynthesis</keyword>
<dbReference type="GO" id="GO:0016783">
    <property type="term" value="F:sulfurtransferase activity"/>
    <property type="evidence" value="ECO:0007669"/>
    <property type="project" value="InterPro"/>
</dbReference>
<dbReference type="GO" id="GO:0097163">
    <property type="term" value="F:sulfur carrier activity"/>
    <property type="evidence" value="ECO:0007669"/>
    <property type="project" value="UniProtKB-UniRule"/>
</dbReference>
<dbReference type="Gene3D" id="3.40.140.10">
    <property type="entry name" value="Cytidine Deaminase, domain 2"/>
    <property type="match status" value="1"/>
</dbReference>
<accession>S0G371</accession>
<dbReference type="GO" id="GO:0006777">
    <property type="term" value="P:Mo-molybdopterin cofactor biosynthetic process"/>
    <property type="evidence" value="ECO:0007669"/>
    <property type="project" value="UniProtKB-UniRule"/>
</dbReference>
<dbReference type="InterPro" id="IPR016193">
    <property type="entry name" value="Cytidine_deaminase-like"/>
</dbReference>
<comment type="caution">
    <text evidence="3">Lacks conserved residue(s) required for the propagation of feature annotation.</text>
</comment>
<dbReference type="PATRIC" id="fig|1286635.3.peg.3670"/>
<dbReference type="NCBIfam" id="TIGR00129">
    <property type="entry name" value="fdhD_narQ"/>
    <property type="match status" value="1"/>
</dbReference>
<proteinExistence type="inferred from homology"/>
<name>S0G371_9BACT</name>
<dbReference type="PANTHER" id="PTHR30592">
    <property type="entry name" value="FORMATE DEHYDROGENASE"/>
    <property type="match status" value="1"/>
</dbReference>
<dbReference type="Proteomes" id="UP000014216">
    <property type="component" value="Unassembled WGS sequence"/>
</dbReference>
<comment type="caution">
    <text evidence="4">The sequence shown here is derived from an EMBL/GenBank/DDBJ whole genome shotgun (WGS) entry which is preliminary data.</text>
</comment>